<sequence length="99" mass="11462">MPEKICTIPLIRYHNSSRYTLLSRPLSERGYVNRTASITRRKRGVRRISCHDFVRFIGKSKVSEISSRYVLYLSSFVFNYGYVNDGPGRISLTLGINQK</sequence>
<dbReference type="Proteomes" id="UP000188533">
    <property type="component" value="Unassembled WGS sequence"/>
</dbReference>
<gene>
    <name evidence="1" type="ORF">LENED_003079</name>
</gene>
<dbReference type="EMBL" id="BDGU01000062">
    <property type="protein sequence ID" value="GAW01479.1"/>
    <property type="molecule type" value="Genomic_DNA"/>
</dbReference>
<evidence type="ECO:0000313" key="2">
    <source>
        <dbReference type="Proteomes" id="UP000188533"/>
    </source>
</evidence>
<name>A0A1Q3E380_LENED</name>
<reference evidence="1 2" key="1">
    <citation type="submission" date="2016-08" db="EMBL/GenBank/DDBJ databases">
        <authorList>
            <consortium name="Lentinula edodes genome sequencing consortium"/>
            <person name="Sakamoto Y."/>
            <person name="Nakade K."/>
            <person name="Sato S."/>
            <person name="Yoshida Y."/>
            <person name="Miyazaki K."/>
            <person name="Natsume S."/>
            <person name="Konno N."/>
        </authorList>
    </citation>
    <scope>NUCLEOTIDE SEQUENCE [LARGE SCALE GENOMIC DNA]</scope>
    <source>
        <strain evidence="1 2">NBRC 111202</strain>
    </source>
</reference>
<organism evidence="1 2">
    <name type="scientific">Lentinula edodes</name>
    <name type="common">Shiitake mushroom</name>
    <name type="synonym">Lentinus edodes</name>
    <dbReference type="NCBI Taxonomy" id="5353"/>
    <lineage>
        <taxon>Eukaryota</taxon>
        <taxon>Fungi</taxon>
        <taxon>Dikarya</taxon>
        <taxon>Basidiomycota</taxon>
        <taxon>Agaricomycotina</taxon>
        <taxon>Agaricomycetes</taxon>
        <taxon>Agaricomycetidae</taxon>
        <taxon>Agaricales</taxon>
        <taxon>Marasmiineae</taxon>
        <taxon>Omphalotaceae</taxon>
        <taxon>Lentinula</taxon>
    </lineage>
</organism>
<protein>
    <submittedName>
        <fullName evidence="1">Uncharacterized protein</fullName>
    </submittedName>
</protein>
<reference evidence="1 2" key="2">
    <citation type="submission" date="2017-02" db="EMBL/GenBank/DDBJ databases">
        <title>A genome survey and senescence transcriptome analysis in Lentinula edodes.</title>
        <authorList>
            <person name="Sakamoto Y."/>
            <person name="Nakade K."/>
            <person name="Sato S."/>
            <person name="Yoshida Y."/>
            <person name="Miyazaki K."/>
            <person name="Natsume S."/>
            <person name="Konno N."/>
        </authorList>
    </citation>
    <scope>NUCLEOTIDE SEQUENCE [LARGE SCALE GENOMIC DNA]</scope>
    <source>
        <strain evidence="1 2">NBRC 111202</strain>
    </source>
</reference>
<keyword evidence="2" id="KW-1185">Reference proteome</keyword>
<accession>A0A1Q3E380</accession>
<evidence type="ECO:0000313" key="1">
    <source>
        <dbReference type="EMBL" id="GAW01479.1"/>
    </source>
</evidence>
<dbReference type="AlphaFoldDB" id="A0A1Q3E380"/>
<comment type="caution">
    <text evidence="1">The sequence shown here is derived from an EMBL/GenBank/DDBJ whole genome shotgun (WGS) entry which is preliminary data.</text>
</comment>
<proteinExistence type="predicted"/>